<reference evidence="2" key="2">
    <citation type="journal article" date="2017" name="Nat. Plants">
        <title>The Aegilops tauschii genome reveals multiple impacts of transposons.</title>
        <authorList>
            <person name="Zhao G."/>
            <person name="Zou C."/>
            <person name="Li K."/>
            <person name="Wang K."/>
            <person name="Li T."/>
            <person name="Gao L."/>
            <person name="Zhang X."/>
            <person name="Wang H."/>
            <person name="Yang Z."/>
            <person name="Liu X."/>
            <person name="Jiang W."/>
            <person name="Mao L."/>
            <person name="Kong X."/>
            <person name="Jiao Y."/>
            <person name="Jia J."/>
        </authorList>
    </citation>
    <scope>NUCLEOTIDE SEQUENCE [LARGE SCALE GENOMIC DNA]</scope>
    <source>
        <strain evidence="2">cv. AL8/78</strain>
    </source>
</reference>
<dbReference type="GO" id="GO:0005525">
    <property type="term" value="F:GTP binding"/>
    <property type="evidence" value="ECO:0007669"/>
    <property type="project" value="InterPro"/>
</dbReference>
<dbReference type="InterPro" id="IPR027417">
    <property type="entry name" value="P-loop_NTPase"/>
</dbReference>
<dbReference type="Gramene" id="AET7Gv20809500.1">
    <property type="protein sequence ID" value="AET7Gv20809500.1"/>
    <property type="gene ID" value="AET7Gv20809500"/>
</dbReference>
<dbReference type="Proteomes" id="UP000015105">
    <property type="component" value="Chromosome 7D"/>
</dbReference>
<dbReference type="PANTHER" id="PTHR47979">
    <property type="entry name" value="DRAB11-RELATED"/>
    <property type="match status" value="1"/>
</dbReference>
<reference evidence="1" key="4">
    <citation type="submission" date="2019-03" db="UniProtKB">
        <authorList>
            <consortium name="EnsemblPlants"/>
        </authorList>
    </citation>
    <scope>IDENTIFICATION</scope>
</reference>
<dbReference type="GO" id="GO:0003924">
    <property type="term" value="F:GTPase activity"/>
    <property type="evidence" value="ECO:0007669"/>
    <property type="project" value="InterPro"/>
</dbReference>
<accession>A0A453S4A9</accession>
<organism evidence="1 2">
    <name type="scientific">Aegilops tauschii subsp. strangulata</name>
    <name type="common">Goatgrass</name>
    <dbReference type="NCBI Taxonomy" id="200361"/>
    <lineage>
        <taxon>Eukaryota</taxon>
        <taxon>Viridiplantae</taxon>
        <taxon>Streptophyta</taxon>
        <taxon>Embryophyta</taxon>
        <taxon>Tracheophyta</taxon>
        <taxon>Spermatophyta</taxon>
        <taxon>Magnoliopsida</taxon>
        <taxon>Liliopsida</taxon>
        <taxon>Poales</taxon>
        <taxon>Poaceae</taxon>
        <taxon>BOP clade</taxon>
        <taxon>Pooideae</taxon>
        <taxon>Triticodae</taxon>
        <taxon>Triticeae</taxon>
        <taxon>Triticinae</taxon>
        <taxon>Aegilops</taxon>
    </lineage>
</organism>
<keyword evidence="2" id="KW-1185">Reference proteome</keyword>
<dbReference type="SUPFAM" id="SSF52540">
    <property type="entry name" value="P-loop containing nucleoside triphosphate hydrolases"/>
    <property type="match status" value="1"/>
</dbReference>
<dbReference type="InterPro" id="IPR050209">
    <property type="entry name" value="Rab_GTPases_membrane_traffic"/>
</dbReference>
<proteinExistence type="predicted"/>
<sequence length="153" mass="16700">SLLAGREGSIFWRPLSGVLALLPPLSIVNHLLTFDHEARPLHDAVDQGGGAQVPLFRSSDGYALKVEELTVELAGVVLTGDSVVGKSNLLSRFTSKEFCLDSKSTIGVKFAARTLHIQIIAAKHDELASKSIANKSTLSEKEHELWRQHKEFS</sequence>
<dbReference type="AlphaFoldDB" id="A0A453S4A9"/>
<reference evidence="2" key="1">
    <citation type="journal article" date="2014" name="Science">
        <title>Ancient hybridizations among the ancestral genomes of bread wheat.</title>
        <authorList>
            <consortium name="International Wheat Genome Sequencing Consortium,"/>
            <person name="Marcussen T."/>
            <person name="Sandve S.R."/>
            <person name="Heier L."/>
            <person name="Spannagl M."/>
            <person name="Pfeifer M."/>
            <person name="Jakobsen K.S."/>
            <person name="Wulff B.B."/>
            <person name="Steuernagel B."/>
            <person name="Mayer K.F."/>
            <person name="Olsen O.A."/>
        </authorList>
    </citation>
    <scope>NUCLEOTIDE SEQUENCE [LARGE SCALE GENOMIC DNA]</scope>
    <source>
        <strain evidence="2">cv. AL8/78</strain>
    </source>
</reference>
<reference evidence="1" key="3">
    <citation type="journal article" date="2017" name="Nature">
        <title>Genome sequence of the progenitor of the wheat D genome Aegilops tauschii.</title>
        <authorList>
            <person name="Luo M.C."/>
            <person name="Gu Y.Q."/>
            <person name="Puiu D."/>
            <person name="Wang H."/>
            <person name="Twardziok S.O."/>
            <person name="Deal K.R."/>
            <person name="Huo N."/>
            <person name="Zhu T."/>
            <person name="Wang L."/>
            <person name="Wang Y."/>
            <person name="McGuire P.E."/>
            <person name="Liu S."/>
            <person name="Long H."/>
            <person name="Ramasamy R.K."/>
            <person name="Rodriguez J.C."/>
            <person name="Van S.L."/>
            <person name="Yuan L."/>
            <person name="Wang Z."/>
            <person name="Xia Z."/>
            <person name="Xiao L."/>
            <person name="Anderson O.D."/>
            <person name="Ouyang S."/>
            <person name="Liang Y."/>
            <person name="Zimin A.V."/>
            <person name="Pertea G."/>
            <person name="Qi P."/>
            <person name="Bennetzen J.L."/>
            <person name="Dai X."/>
            <person name="Dawson M.W."/>
            <person name="Muller H.G."/>
            <person name="Kugler K."/>
            <person name="Rivarola-Duarte L."/>
            <person name="Spannagl M."/>
            <person name="Mayer K.F.X."/>
            <person name="Lu F.H."/>
            <person name="Bevan M.W."/>
            <person name="Leroy P."/>
            <person name="Li P."/>
            <person name="You F.M."/>
            <person name="Sun Q."/>
            <person name="Liu Z."/>
            <person name="Lyons E."/>
            <person name="Wicker T."/>
            <person name="Salzberg S.L."/>
            <person name="Devos K.M."/>
            <person name="Dvorak J."/>
        </authorList>
    </citation>
    <scope>NUCLEOTIDE SEQUENCE [LARGE SCALE GENOMIC DNA]</scope>
    <source>
        <strain evidence="1">cv. AL8/78</strain>
    </source>
</reference>
<protein>
    <submittedName>
        <fullName evidence="1">Uncharacterized protein</fullName>
    </submittedName>
</protein>
<evidence type="ECO:0000313" key="1">
    <source>
        <dbReference type="EnsemblPlants" id="AET7Gv20809500.1"/>
    </source>
</evidence>
<name>A0A453S4A9_AEGTS</name>
<dbReference type="STRING" id="200361.A0A453S4A9"/>
<dbReference type="Pfam" id="PF00071">
    <property type="entry name" value="Ras"/>
    <property type="match status" value="1"/>
</dbReference>
<evidence type="ECO:0000313" key="2">
    <source>
        <dbReference type="Proteomes" id="UP000015105"/>
    </source>
</evidence>
<dbReference type="Gene3D" id="3.40.50.300">
    <property type="entry name" value="P-loop containing nucleotide triphosphate hydrolases"/>
    <property type="match status" value="1"/>
</dbReference>
<dbReference type="PRINTS" id="PR00449">
    <property type="entry name" value="RASTRNSFRMNG"/>
</dbReference>
<dbReference type="InterPro" id="IPR001806">
    <property type="entry name" value="Small_GTPase"/>
</dbReference>
<reference evidence="1" key="5">
    <citation type="journal article" date="2021" name="G3 (Bethesda)">
        <title>Aegilops tauschii genome assembly Aet v5.0 features greater sequence contiguity and improved annotation.</title>
        <authorList>
            <person name="Wang L."/>
            <person name="Zhu T."/>
            <person name="Rodriguez J.C."/>
            <person name="Deal K.R."/>
            <person name="Dubcovsky J."/>
            <person name="McGuire P.E."/>
            <person name="Lux T."/>
            <person name="Spannagl M."/>
            <person name="Mayer K.F.X."/>
            <person name="Baldrich P."/>
            <person name="Meyers B.C."/>
            <person name="Huo N."/>
            <person name="Gu Y.Q."/>
            <person name="Zhou H."/>
            <person name="Devos K.M."/>
            <person name="Bennetzen J.L."/>
            <person name="Unver T."/>
            <person name="Budak H."/>
            <person name="Gulick P.J."/>
            <person name="Galiba G."/>
            <person name="Kalapos B."/>
            <person name="Nelson D.R."/>
            <person name="Li P."/>
            <person name="You F.M."/>
            <person name="Luo M.C."/>
            <person name="Dvorak J."/>
        </authorList>
    </citation>
    <scope>NUCLEOTIDE SEQUENCE [LARGE SCALE GENOMIC DNA]</scope>
    <source>
        <strain evidence="1">cv. AL8/78</strain>
    </source>
</reference>
<dbReference type="EnsemblPlants" id="AET7Gv20809500.1">
    <property type="protein sequence ID" value="AET7Gv20809500.1"/>
    <property type="gene ID" value="AET7Gv20809500"/>
</dbReference>